<dbReference type="eggNOG" id="COG0077">
    <property type="taxonomic scope" value="Bacteria"/>
</dbReference>
<feature type="domain" description="Chorismate mutase" evidence="9">
    <location>
        <begin position="283"/>
        <end position="372"/>
    </location>
</feature>
<dbReference type="NCBIfam" id="NF008865">
    <property type="entry name" value="PRK11898.1"/>
    <property type="match status" value="1"/>
</dbReference>
<dbReference type="SMART" id="SM00830">
    <property type="entry name" value="CM_2"/>
    <property type="match status" value="1"/>
</dbReference>
<dbReference type="Proteomes" id="UP000008544">
    <property type="component" value="Chromosome"/>
</dbReference>
<evidence type="ECO:0000313" key="12">
    <source>
        <dbReference type="EMBL" id="ACA60397.1"/>
    </source>
</evidence>
<dbReference type="PROSITE" id="PS51671">
    <property type="entry name" value="ACT"/>
    <property type="match status" value="1"/>
</dbReference>
<evidence type="ECO:0000256" key="3">
    <source>
        <dbReference type="ARBA" id="ARBA00021872"/>
    </source>
</evidence>
<dbReference type="PROSITE" id="PS51168">
    <property type="entry name" value="CHORISMATE_MUT_2"/>
    <property type="match status" value="1"/>
</dbReference>
<dbReference type="EMBL" id="CP000860">
    <property type="protein sequence ID" value="ACA60397.1"/>
    <property type="molecule type" value="Genomic_DNA"/>
</dbReference>
<dbReference type="PROSITE" id="PS00858">
    <property type="entry name" value="PREPHENATE_DEHYDR_2"/>
    <property type="match status" value="1"/>
</dbReference>
<evidence type="ECO:0000259" key="11">
    <source>
        <dbReference type="PROSITE" id="PS51671"/>
    </source>
</evidence>
<dbReference type="InterPro" id="IPR001086">
    <property type="entry name" value="Preph_deHydtase"/>
</dbReference>
<dbReference type="UniPathway" id="UPA00121">
    <property type="reaction ID" value="UER00345"/>
</dbReference>
<keyword evidence="6" id="KW-0584">Phenylalanine biosynthesis</keyword>
<dbReference type="HOGENOM" id="CLU_035008_0_2_9"/>
<reference evidence="13" key="1">
    <citation type="submission" date="2007-10" db="EMBL/GenBank/DDBJ databases">
        <title>Complete sequence of chromosome of Desulforudis audaxviator MP104C.</title>
        <authorList>
            <person name="Copeland A."/>
            <person name="Lucas S."/>
            <person name="Lapidus A."/>
            <person name="Barry K."/>
            <person name="Glavina del Rio T."/>
            <person name="Dalin E."/>
            <person name="Tice H."/>
            <person name="Bruce D."/>
            <person name="Pitluck S."/>
            <person name="Lowry S.R."/>
            <person name="Larimer F."/>
            <person name="Land M.L."/>
            <person name="Hauser L."/>
            <person name="Kyrpides N."/>
            <person name="Ivanova N.N."/>
            <person name="Richardson P."/>
        </authorList>
    </citation>
    <scope>NUCLEOTIDE SEQUENCE [LARGE SCALE GENOMIC DNA]</scope>
    <source>
        <strain evidence="13">MP104C</strain>
    </source>
</reference>
<dbReference type="PROSITE" id="PS51171">
    <property type="entry name" value="PREPHENATE_DEHYDR_3"/>
    <property type="match status" value="1"/>
</dbReference>
<dbReference type="InterPro" id="IPR018528">
    <property type="entry name" value="Preph_deHydtase_CS"/>
</dbReference>
<dbReference type="InterPro" id="IPR002912">
    <property type="entry name" value="ACT_dom"/>
</dbReference>
<dbReference type="OrthoDB" id="9802281at2"/>
<evidence type="ECO:0000256" key="4">
    <source>
        <dbReference type="ARBA" id="ARBA00022605"/>
    </source>
</evidence>
<organism evidence="12 13">
    <name type="scientific">Desulforudis audaxviator (strain MP104C)</name>
    <dbReference type="NCBI Taxonomy" id="477974"/>
    <lineage>
        <taxon>Bacteria</taxon>
        <taxon>Bacillati</taxon>
        <taxon>Bacillota</taxon>
        <taxon>Clostridia</taxon>
        <taxon>Thermoanaerobacterales</taxon>
        <taxon>Candidatus Desulforudaceae</taxon>
        <taxon>Candidatus Desulforudis</taxon>
    </lineage>
</organism>
<dbReference type="AlphaFoldDB" id="B1I5U9"/>
<evidence type="ECO:0000256" key="2">
    <source>
        <dbReference type="ARBA" id="ARBA00013147"/>
    </source>
</evidence>
<dbReference type="PANTHER" id="PTHR21022:SF19">
    <property type="entry name" value="PREPHENATE DEHYDRATASE-RELATED"/>
    <property type="match status" value="1"/>
</dbReference>
<dbReference type="InterPro" id="IPR002701">
    <property type="entry name" value="CM_II_prokaryot"/>
</dbReference>
<feature type="domain" description="Prephenate dehydratase" evidence="10">
    <location>
        <begin position="3"/>
        <end position="183"/>
    </location>
</feature>
<dbReference type="SUPFAM" id="SSF48600">
    <property type="entry name" value="Chorismate mutase II"/>
    <property type="match status" value="1"/>
</dbReference>
<dbReference type="GO" id="GO:0009094">
    <property type="term" value="P:L-phenylalanine biosynthetic process"/>
    <property type="evidence" value="ECO:0007669"/>
    <property type="project" value="UniProtKB-UniPathway"/>
</dbReference>
<dbReference type="CDD" id="cd13633">
    <property type="entry name" value="PBP2_Sa-PDT_like"/>
    <property type="match status" value="1"/>
</dbReference>
<dbReference type="EC" id="4.2.1.51" evidence="2"/>
<keyword evidence="5" id="KW-0057">Aromatic amino acid biosynthesis</keyword>
<dbReference type="CDD" id="cd04905">
    <property type="entry name" value="ACT_CM-PDT"/>
    <property type="match status" value="1"/>
</dbReference>
<evidence type="ECO:0000256" key="1">
    <source>
        <dbReference type="ARBA" id="ARBA00004741"/>
    </source>
</evidence>
<dbReference type="RefSeq" id="WP_012302973.1">
    <property type="nucleotide sequence ID" value="NC_010424.1"/>
</dbReference>
<name>B1I5U9_DESAP</name>
<evidence type="ECO:0000313" key="13">
    <source>
        <dbReference type="Proteomes" id="UP000008544"/>
    </source>
</evidence>
<reference evidence="12 13" key="2">
    <citation type="journal article" date="2008" name="Science">
        <title>Environmental genomics reveals a single-species ecosystem deep within Earth.</title>
        <authorList>
            <person name="Chivian D."/>
            <person name="Brodie E.L."/>
            <person name="Alm E.J."/>
            <person name="Culley D.E."/>
            <person name="Dehal P.S."/>
            <person name="Desantis T.Z."/>
            <person name="Gihring T.M."/>
            <person name="Lapidus A."/>
            <person name="Lin L.H."/>
            <person name="Lowry S.R."/>
            <person name="Moser D.P."/>
            <person name="Richardson P.M."/>
            <person name="Southam G."/>
            <person name="Wanger G."/>
            <person name="Pratt L.M."/>
            <person name="Andersen G.L."/>
            <person name="Hazen T.C."/>
            <person name="Brockman F.J."/>
            <person name="Arkin A.P."/>
            <person name="Onstott T.C."/>
        </authorList>
    </citation>
    <scope>NUCLEOTIDE SEQUENCE [LARGE SCALE GENOMIC DNA]</scope>
    <source>
        <strain evidence="12 13">MP104C</strain>
    </source>
</reference>
<evidence type="ECO:0000256" key="5">
    <source>
        <dbReference type="ARBA" id="ARBA00023141"/>
    </source>
</evidence>
<dbReference type="InterPro" id="IPR045865">
    <property type="entry name" value="ACT-like_dom_sf"/>
</dbReference>
<evidence type="ECO:0000259" key="9">
    <source>
        <dbReference type="PROSITE" id="PS51168"/>
    </source>
</evidence>
<feature type="domain" description="ACT" evidence="11">
    <location>
        <begin position="196"/>
        <end position="273"/>
    </location>
</feature>
<evidence type="ECO:0000256" key="6">
    <source>
        <dbReference type="ARBA" id="ARBA00023222"/>
    </source>
</evidence>
<dbReference type="eggNOG" id="COG1605">
    <property type="taxonomic scope" value="Bacteria"/>
</dbReference>
<protein>
    <recommendedName>
        <fullName evidence="3">Prephenate dehydratase</fullName>
        <ecNumber evidence="2">4.2.1.51</ecNumber>
    </recommendedName>
</protein>
<dbReference type="STRING" id="477974.Daud_1904"/>
<dbReference type="GO" id="GO:0005737">
    <property type="term" value="C:cytoplasm"/>
    <property type="evidence" value="ECO:0007669"/>
    <property type="project" value="TreeGrafter"/>
</dbReference>
<keyword evidence="4" id="KW-0028">Amino-acid biosynthesis</keyword>
<comment type="catalytic activity">
    <reaction evidence="8">
        <text>prephenate + H(+) = 3-phenylpyruvate + CO2 + H2O</text>
        <dbReference type="Rhea" id="RHEA:21648"/>
        <dbReference type="ChEBI" id="CHEBI:15377"/>
        <dbReference type="ChEBI" id="CHEBI:15378"/>
        <dbReference type="ChEBI" id="CHEBI:16526"/>
        <dbReference type="ChEBI" id="CHEBI:18005"/>
        <dbReference type="ChEBI" id="CHEBI:29934"/>
        <dbReference type="EC" id="4.2.1.51"/>
    </reaction>
</comment>
<evidence type="ECO:0000256" key="7">
    <source>
        <dbReference type="ARBA" id="ARBA00023239"/>
    </source>
</evidence>
<dbReference type="Gene3D" id="1.20.59.10">
    <property type="entry name" value="Chorismate mutase"/>
    <property type="match status" value="1"/>
</dbReference>
<dbReference type="Gene3D" id="3.40.190.10">
    <property type="entry name" value="Periplasmic binding protein-like II"/>
    <property type="match status" value="2"/>
</dbReference>
<keyword evidence="7 12" id="KW-0456">Lyase</keyword>
<evidence type="ECO:0000256" key="8">
    <source>
        <dbReference type="ARBA" id="ARBA00047848"/>
    </source>
</evidence>
<dbReference type="FunFam" id="3.30.70.260:FF:000012">
    <property type="entry name" value="Prephenate dehydratase"/>
    <property type="match status" value="1"/>
</dbReference>
<dbReference type="GO" id="GO:0004664">
    <property type="term" value="F:prephenate dehydratase activity"/>
    <property type="evidence" value="ECO:0007669"/>
    <property type="project" value="UniProtKB-EC"/>
</dbReference>
<dbReference type="Pfam" id="PF00800">
    <property type="entry name" value="PDT"/>
    <property type="match status" value="1"/>
</dbReference>
<comment type="pathway">
    <text evidence="1">Amino-acid biosynthesis; L-phenylalanine biosynthesis; phenylpyruvate from prephenate: step 1/1.</text>
</comment>
<dbReference type="GO" id="GO:0046417">
    <property type="term" value="P:chorismate metabolic process"/>
    <property type="evidence" value="ECO:0007669"/>
    <property type="project" value="InterPro"/>
</dbReference>
<dbReference type="Pfam" id="PF01842">
    <property type="entry name" value="ACT"/>
    <property type="match status" value="1"/>
</dbReference>
<dbReference type="GO" id="GO:0004106">
    <property type="term" value="F:chorismate mutase activity"/>
    <property type="evidence" value="ECO:0007669"/>
    <property type="project" value="InterPro"/>
</dbReference>
<dbReference type="Gene3D" id="3.30.70.260">
    <property type="match status" value="1"/>
</dbReference>
<dbReference type="SUPFAM" id="SSF55021">
    <property type="entry name" value="ACT-like"/>
    <property type="match status" value="1"/>
</dbReference>
<dbReference type="InterPro" id="IPR036263">
    <property type="entry name" value="Chorismate_II_sf"/>
</dbReference>
<dbReference type="InterPro" id="IPR036979">
    <property type="entry name" value="CM_dom_sf"/>
</dbReference>
<dbReference type="KEGG" id="dau:Daud_1904"/>
<evidence type="ECO:0000259" key="10">
    <source>
        <dbReference type="PROSITE" id="PS51171"/>
    </source>
</evidence>
<keyword evidence="13" id="KW-1185">Reference proteome</keyword>
<gene>
    <name evidence="12" type="ordered locus">Daud_1904</name>
</gene>
<dbReference type="SUPFAM" id="SSF53850">
    <property type="entry name" value="Periplasmic binding protein-like II"/>
    <property type="match status" value="1"/>
</dbReference>
<accession>B1I5U9</accession>
<sequence length="372" mass="40389">METIAYLGPEGTHSEEAASRWAGDRPMLLRPLRSLVEVVGAVEGGSVDWGLLPAENSGEGSLGLTLDLLAHQADRVQICGEVVLRIRHHLLARPGVSRERVTRIISHSQALAQCREHLARDFPGVELVESTSTAEAARAVAQTGRPWAAVGTRKAARLHGLSVLAEDVADLKENATRFLVIGRRGCRTGPGDKTTVLVAVDGRRPGSLYRLLGEFARRGINLTRIESRPAKTRLGEYIFFIDLEGHPGEPEVDEALAGVRARSSFCKILGSYPADGASQTPRDPVSSDLETIRAEIDVTDSQIVALLAERAELARRAGKFKDGRPVRDPEREAEIKERLRALAVRKGLDADIVTGVYELLLPYFVELQGGPG</sequence>
<dbReference type="PANTHER" id="PTHR21022">
    <property type="entry name" value="PREPHENATE DEHYDRATASE P PROTEIN"/>
    <property type="match status" value="1"/>
</dbReference>
<dbReference type="Pfam" id="PF01817">
    <property type="entry name" value="CM_2"/>
    <property type="match status" value="1"/>
</dbReference>
<proteinExistence type="predicted"/>